<dbReference type="Pfam" id="PF13561">
    <property type="entry name" value="adh_short_C2"/>
    <property type="match status" value="1"/>
</dbReference>
<dbReference type="InterPro" id="IPR002347">
    <property type="entry name" value="SDR_fam"/>
</dbReference>
<reference evidence="2 3" key="1">
    <citation type="journal article" date="2019" name="PLoS Negl. Trop. Dis.">
        <title>Revisiting the worldwide diversity of Leptospira species in the environment.</title>
        <authorList>
            <person name="Vincent A.T."/>
            <person name="Schiettekatte O."/>
            <person name="Bourhy P."/>
            <person name="Veyrier F.J."/>
            <person name="Picardeau M."/>
        </authorList>
    </citation>
    <scope>NUCLEOTIDE SEQUENCE [LARGE SCALE GENOMIC DNA]</scope>
    <source>
        <strain evidence="2 3">201702444</strain>
    </source>
</reference>
<name>A0A5F2B0Z3_9LEPT</name>
<dbReference type="Gene3D" id="3.40.50.720">
    <property type="entry name" value="NAD(P)-binding Rossmann-like Domain"/>
    <property type="match status" value="1"/>
</dbReference>
<dbReference type="PANTHER" id="PTHR42879">
    <property type="entry name" value="3-OXOACYL-(ACYL-CARRIER-PROTEIN) REDUCTASE"/>
    <property type="match status" value="1"/>
</dbReference>
<evidence type="ECO:0000313" key="3">
    <source>
        <dbReference type="Proteomes" id="UP000298429"/>
    </source>
</evidence>
<comment type="similarity">
    <text evidence="1">Belongs to the short-chain dehydrogenases/reductases (SDR) family.</text>
</comment>
<dbReference type="InterPro" id="IPR050259">
    <property type="entry name" value="SDR"/>
</dbReference>
<protein>
    <submittedName>
        <fullName evidence="2">SDR family oxidoreductase</fullName>
    </submittedName>
</protein>
<accession>A0A5F2B0Z3</accession>
<dbReference type="AlphaFoldDB" id="A0A5F2B0Z3"/>
<sequence length="266" mass="29247">MVVNQRIDRLKRTALVIGASEGIGYACAKSLLEDGNRVCIVSRSEQKLDNAKRTLSERFPNDILSFVSDIGEPKAIHEINKFVNTTWGNVDILVNSNGGPKAGKLTTLSDEDWLQGFNTFAMPVIRAIREFSADMIKNKWGRIVTIGSIAAKEPIENLDLSNFIRSGFLGLHKSVSRDLAKHNINVHMVQPGSILTSRTKQRITQRATELGISFEESEKISLSKIPKGKIGDAEEVGKLVRFLCSEQADYLTGTSINVDGGMSLSI</sequence>
<comment type="caution">
    <text evidence="2">The sequence shown here is derived from an EMBL/GenBank/DDBJ whole genome shotgun (WGS) entry which is preliminary data.</text>
</comment>
<dbReference type="OrthoDB" id="5786478at2"/>
<dbReference type="EMBL" id="RQGN01000071">
    <property type="protein sequence ID" value="TGL98081.1"/>
    <property type="molecule type" value="Genomic_DNA"/>
</dbReference>
<dbReference type="CDD" id="cd05344">
    <property type="entry name" value="BKR_like_SDR_like"/>
    <property type="match status" value="1"/>
</dbReference>
<dbReference type="Proteomes" id="UP000298429">
    <property type="component" value="Unassembled WGS sequence"/>
</dbReference>
<dbReference type="PANTHER" id="PTHR42879:SF6">
    <property type="entry name" value="NADPH-DEPENDENT REDUCTASE BACG"/>
    <property type="match status" value="1"/>
</dbReference>
<evidence type="ECO:0000256" key="1">
    <source>
        <dbReference type="ARBA" id="ARBA00006484"/>
    </source>
</evidence>
<dbReference type="SUPFAM" id="SSF51735">
    <property type="entry name" value="NAD(P)-binding Rossmann-fold domains"/>
    <property type="match status" value="1"/>
</dbReference>
<organism evidence="2 3">
    <name type="scientific">Leptospira barantonii</name>
    <dbReference type="NCBI Taxonomy" id="2023184"/>
    <lineage>
        <taxon>Bacteria</taxon>
        <taxon>Pseudomonadati</taxon>
        <taxon>Spirochaetota</taxon>
        <taxon>Spirochaetia</taxon>
        <taxon>Leptospirales</taxon>
        <taxon>Leptospiraceae</taxon>
        <taxon>Leptospira</taxon>
    </lineage>
</organism>
<dbReference type="InterPro" id="IPR036291">
    <property type="entry name" value="NAD(P)-bd_dom_sf"/>
</dbReference>
<proteinExistence type="inferred from homology"/>
<evidence type="ECO:0000313" key="2">
    <source>
        <dbReference type="EMBL" id="TGL98081.1"/>
    </source>
</evidence>
<dbReference type="PRINTS" id="PR00081">
    <property type="entry name" value="GDHRDH"/>
</dbReference>
<gene>
    <name evidence="2" type="ORF">EHQ76_13700</name>
</gene>